<dbReference type="Pfam" id="PF20183">
    <property type="entry name" value="DUF6546"/>
    <property type="match status" value="1"/>
</dbReference>
<feature type="domain" description="DUF6546" evidence="1">
    <location>
        <begin position="265"/>
        <end position="452"/>
    </location>
</feature>
<dbReference type="AlphaFoldDB" id="A0A8H4U9H1"/>
<evidence type="ECO:0000313" key="2">
    <source>
        <dbReference type="EMBL" id="KAF4971873.1"/>
    </source>
</evidence>
<evidence type="ECO:0000259" key="1">
    <source>
        <dbReference type="Pfam" id="PF20183"/>
    </source>
</evidence>
<reference evidence="2" key="2">
    <citation type="submission" date="2020-05" db="EMBL/GenBank/DDBJ databases">
        <authorList>
            <person name="Kim H.-S."/>
            <person name="Proctor R.H."/>
            <person name="Brown D.W."/>
        </authorList>
    </citation>
    <scope>NUCLEOTIDE SEQUENCE</scope>
    <source>
        <strain evidence="2">NRRL 22465</strain>
    </source>
</reference>
<dbReference type="Proteomes" id="UP000635477">
    <property type="component" value="Unassembled WGS sequence"/>
</dbReference>
<name>A0A8H4U9H1_9HYPO</name>
<dbReference type="EMBL" id="JABEYC010000947">
    <property type="protein sequence ID" value="KAF4971873.1"/>
    <property type="molecule type" value="Genomic_DNA"/>
</dbReference>
<evidence type="ECO:0000313" key="3">
    <source>
        <dbReference type="Proteomes" id="UP000635477"/>
    </source>
</evidence>
<protein>
    <recommendedName>
        <fullName evidence="1">DUF6546 domain-containing protein</fullName>
    </recommendedName>
</protein>
<organism evidence="2 3">
    <name type="scientific">Fusarium zealandicum</name>
    <dbReference type="NCBI Taxonomy" id="1053134"/>
    <lineage>
        <taxon>Eukaryota</taxon>
        <taxon>Fungi</taxon>
        <taxon>Dikarya</taxon>
        <taxon>Ascomycota</taxon>
        <taxon>Pezizomycotina</taxon>
        <taxon>Sordariomycetes</taxon>
        <taxon>Hypocreomycetidae</taxon>
        <taxon>Hypocreales</taxon>
        <taxon>Nectriaceae</taxon>
        <taxon>Fusarium</taxon>
        <taxon>Fusarium staphyleae species complex</taxon>
    </lineage>
</organism>
<proteinExistence type="predicted"/>
<gene>
    <name evidence="2" type="ORF">FZEAL_9730</name>
</gene>
<dbReference type="InterPro" id="IPR046676">
    <property type="entry name" value="DUF6546"/>
</dbReference>
<accession>A0A8H4U9H1</accession>
<comment type="caution">
    <text evidence="2">The sequence shown here is derived from an EMBL/GenBank/DDBJ whole genome shotgun (WGS) entry which is preliminary data.</text>
</comment>
<sequence>MDSEVSGLVPYRRESVASASAPWSWSSLPPEIQLLILELVVSSSQKKRYKKGPGIAIFAGVSRGWQCFIERNTFRRLVITNKTLDAFAKAVKGKNAIRLGYIRHLWLRIKLSEYTCHSCRKPENGDDIARALEAQGEHSITSNTPLIYEEIQRFCGTPLELRAWPLKNARGCWNPLPILAKAPVVKGFIIRRRCIRGIEVTTLAQLFRQGLVEVEWFRWEKRVAMVGEDEAAFFANLETDLIPALPHSLKRLYLSDWFPFHMKMNQYSKELRKSLAQAMATLCHRFTELCPPEHVSTLCFLQQLSLASSETQLSPDSKPFMWANLELLSLRARSIRPDSDQRLIDVIIYHAGKAATCMPRLRIMEIWNVGPGYSYLFQYRLEHHQATITWRTAGGEFHLLEKATKPWAQVASERTGLPLSVVVDPFPETPQEILQSLGKCILRHLALLRLVMDPVTFRQFENEAPCSGLL</sequence>
<dbReference type="OrthoDB" id="4802432at2759"/>
<keyword evidence="3" id="KW-1185">Reference proteome</keyword>
<reference evidence="2" key="1">
    <citation type="journal article" date="2020" name="BMC Genomics">
        <title>Correction to: Identification and distribution of gene clusters required for synthesis of sphingolipid metabolism inhibitors in diverse species of the filamentous fungus Fusarium.</title>
        <authorList>
            <person name="Kim H.S."/>
            <person name="Lohmar J.M."/>
            <person name="Busman M."/>
            <person name="Brown D.W."/>
            <person name="Naumann T.A."/>
            <person name="Divon H.H."/>
            <person name="Lysoe E."/>
            <person name="Uhlig S."/>
            <person name="Proctor R.H."/>
        </authorList>
    </citation>
    <scope>NUCLEOTIDE SEQUENCE</scope>
    <source>
        <strain evidence="2">NRRL 22465</strain>
    </source>
</reference>